<comment type="similarity">
    <text evidence="1">Belongs to the eukaryotic mitochondrial porin (TC 1.B.8.1) family.</text>
</comment>
<dbReference type="Pfam" id="PF01459">
    <property type="entry name" value="Porin_3"/>
    <property type="match status" value="1"/>
</dbReference>
<reference evidence="2 3" key="1">
    <citation type="submission" date="2024-06" db="EMBL/GenBank/DDBJ databases">
        <authorList>
            <person name="Kraege A."/>
            <person name="Thomma B."/>
        </authorList>
    </citation>
    <scope>NUCLEOTIDE SEQUENCE [LARGE SCALE GENOMIC DNA]</scope>
</reference>
<comment type="caution">
    <text evidence="2">The sequence shown here is derived from an EMBL/GenBank/DDBJ whole genome shotgun (WGS) entry which is preliminary data.</text>
</comment>
<dbReference type="PANTHER" id="PTHR11743:SF70">
    <property type="entry name" value="GH26960P-RELATED"/>
    <property type="match status" value="1"/>
</dbReference>
<sequence length="280" mass="29900">MATKVPAFSDIGRATRDLLYGSKSGVFQYNQALNITTRTADGVEFAVTTIKKDEKVEAALKAAYKTKKYGVTGTFGSAGLATTSVSFYNIAPGLDVTLFGTLPDVASAAKVSADYVVPHLTVKTVVGLTQNPKIDLQATTGYKDFIFGGEATFDTNKQDVTKWSAGVGYQRLDYAVGALLKDMGNTLTVAYAHNVDASLSAGAEISKRLNEKEGTSFTLGVQKKLDNGSLVKVRLDNQGIASGLYETMLKPMHKLALSGQFDATNMEKPPKIGFALDIKN</sequence>
<accession>A0ABP1G2Q3</accession>
<dbReference type="Proteomes" id="UP001497392">
    <property type="component" value="Unassembled WGS sequence"/>
</dbReference>
<proteinExistence type="inferred from homology"/>
<evidence type="ECO:0000256" key="1">
    <source>
        <dbReference type="ARBA" id="ARBA00009624"/>
    </source>
</evidence>
<evidence type="ECO:0000313" key="3">
    <source>
        <dbReference type="Proteomes" id="UP001497392"/>
    </source>
</evidence>
<name>A0ABP1G2Q3_9CHLO</name>
<dbReference type="EMBL" id="CAXHTA020000011">
    <property type="protein sequence ID" value="CAL5224797.1"/>
    <property type="molecule type" value="Genomic_DNA"/>
</dbReference>
<evidence type="ECO:0000313" key="2">
    <source>
        <dbReference type="EMBL" id="CAL5224797.1"/>
    </source>
</evidence>
<dbReference type="PANTHER" id="PTHR11743">
    <property type="entry name" value="VOLTAGE-DEPENDENT ANION-SELECTIVE CHANNEL"/>
    <property type="match status" value="1"/>
</dbReference>
<dbReference type="InterPro" id="IPR023614">
    <property type="entry name" value="Porin_dom_sf"/>
</dbReference>
<dbReference type="PRINTS" id="PR00185">
    <property type="entry name" value="EUKARYTPORIN"/>
</dbReference>
<dbReference type="Gene3D" id="2.40.160.10">
    <property type="entry name" value="Porin"/>
    <property type="match status" value="1"/>
</dbReference>
<keyword evidence="3" id="KW-1185">Reference proteome</keyword>
<dbReference type="InterPro" id="IPR027246">
    <property type="entry name" value="Porin_Euk/Tom40"/>
</dbReference>
<gene>
    <name evidence="2" type="primary">g7541</name>
    <name evidence="2" type="ORF">VP750_LOCUS6456</name>
</gene>
<organism evidence="2 3">
    <name type="scientific">Coccomyxa viridis</name>
    <dbReference type="NCBI Taxonomy" id="1274662"/>
    <lineage>
        <taxon>Eukaryota</taxon>
        <taxon>Viridiplantae</taxon>
        <taxon>Chlorophyta</taxon>
        <taxon>core chlorophytes</taxon>
        <taxon>Trebouxiophyceae</taxon>
        <taxon>Trebouxiophyceae incertae sedis</taxon>
        <taxon>Coccomyxaceae</taxon>
        <taxon>Coccomyxa</taxon>
    </lineage>
</organism>
<dbReference type="CDD" id="cd07306">
    <property type="entry name" value="Porin3_VDAC"/>
    <property type="match status" value="1"/>
</dbReference>
<dbReference type="InterPro" id="IPR001925">
    <property type="entry name" value="Porin_Euk"/>
</dbReference>
<protein>
    <submittedName>
        <fullName evidence="2">G7541 protein</fullName>
    </submittedName>
</protein>